<name>A0A4R1G2A7_9PAST</name>
<evidence type="ECO:0000256" key="4">
    <source>
        <dbReference type="ARBA" id="ARBA00023054"/>
    </source>
</evidence>
<keyword evidence="3" id="KW-0813">Transport</keyword>
<feature type="domain" description="Multidrug resistance protein MdtA-like barrel-sandwich hybrid" evidence="8">
    <location>
        <begin position="57"/>
        <end position="212"/>
    </location>
</feature>
<organism evidence="11 12">
    <name type="scientific">Volucribacter psittacicida</name>
    <dbReference type="NCBI Taxonomy" id="203482"/>
    <lineage>
        <taxon>Bacteria</taxon>
        <taxon>Pseudomonadati</taxon>
        <taxon>Pseudomonadota</taxon>
        <taxon>Gammaproteobacteria</taxon>
        <taxon>Pasteurellales</taxon>
        <taxon>Pasteurellaceae</taxon>
        <taxon>Volucribacter</taxon>
    </lineage>
</organism>
<feature type="transmembrane region" description="Helical" evidence="6">
    <location>
        <begin position="6"/>
        <end position="24"/>
    </location>
</feature>
<dbReference type="GO" id="GO:0030313">
    <property type="term" value="C:cell envelope"/>
    <property type="evidence" value="ECO:0007669"/>
    <property type="project" value="UniProtKB-SubCell"/>
</dbReference>
<dbReference type="NCBIfam" id="TIGR01730">
    <property type="entry name" value="RND_mfp"/>
    <property type="match status" value="1"/>
</dbReference>
<dbReference type="GO" id="GO:1990281">
    <property type="term" value="C:efflux pump complex"/>
    <property type="evidence" value="ECO:0007669"/>
    <property type="project" value="TreeGrafter"/>
</dbReference>
<dbReference type="EMBL" id="SMFT01000001">
    <property type="protein sequence ID" value="TCK01718.1"/>
    <property type="molecule type" value="Genomic_DNA"/>
</dbReference>
<comment type="similarity">
    <text evidence="2">Belongs to the membrane fusion protein (MFP) (TC 8.A.1) family.</text>
</comment>
<evidence type="ECO:0000256" key="3">
    <source>
        <dbReference type="ARBA" id="ARBA00022448"/>
    </source>
</evidence>
<dbReference type="Pfam" id="PF25876">
    <property type="entry name" value="HH_MFP_RND"/>
    <property type="match status" value="1"/>
</dbReference>
<dbReference type="InterPro" id="IPR058627">
    <property type="entry name" value="MdtA-like_C"/>
</dbReference>
<evidence type="ECO:0000313" key="11">
    <source>
        <dbReference type="EMBL" id="TCK01718.1"/>
    </source>
</evidence>
<dbReference type="Pfam" id="PF25967">
    <property type="entry name" value="RND-MFP_C"/>
    <property type="match status" value="1"/>
</dbReference>
<evidence type="ECO:0000259" key="10">
    <source>
        <dbReference type="Pfam" id="PF25990"/>
    </source>
</evidence>
<keyword evidence="12" id="KW-1185">Reference proteome</keyword>
<dbReference type="PANTHER" id="PTHR30469">
    <property type="entry name" value="MULTIDRUG RESISTANCE PROTEIN MDTA"/>
    <property type="match status" value="1"/>
</dbReference>
<dbReference type="GO" id="GO:0019898">
    <property type="term" value="C:extrinsic component of membrane"/>
    <property type="evidence" value="ECO:0007669"/>
    <property type="project" value="InterPro"/>
</dbReference>
<evidence type="ECO:0000256" key="5">
    <source>
        <dbReference type="SAM" id="Coils"/>
    </source>
</evidence>
<feature type="domain" description="Multidrug resistance protein MdtA-like C-terminal permuted SH3" evidence="9">
    <location>
        <begin position="314"/>
        <end position="372"/>
    </location>
</feature>
<dbReference type="Proteomes" id="UP000294702">
    <property type="component" value="Unassembled WGS sequence"/>
</dbReference>
<feature type="domain" description="YknX-like beta-barrel" evidence="10">
    <location>
        <begin position="220"/>
        <end position="302"/>
    </location>
</feature>
<comment type="caution">
    <text evidence="11">The sequence shown here is derived from an EMBL/GenBank/DDBJ whole genome shotgun (WGS) entry which is preliminary data.</text>
</comment>
<dbReference type="InterPro" id="IPR030190">
    <property type="entry name" value="MacA_alpha-hairpin_sf"/>
</dbReference>
<evidence type="ECO:0000256" key="6">
    <source>
        <dbReference type="SAM" id="Phobius"/>
    </source>
</evidence>
<evidence type="ECO:0000259" key="8">
    <source>
        <dbReference type="Pfam" id="PF25917"/>
    </source>
</evidence>
<keyword evidence="6" id="KW-0472">Membrane</keyword>
<accession>A0A4R1G2A7</accession>
<dbReference type="InterPro" id="IPR058625">
    <property type="entry name" value="MdtA-like_BSH"/>
</dbReference>
<protein>
    <submittedName>
        <fullName evidence="11">Macrolide-specific efflux system membrane fusion protein</fullName>
    </submittedName>
</protein>
<reference evidence="11 12" key="1">
    <citation type="submission" date="2019-03" db="EMBL/GenBank/DDBJ databases">
        <title>Genomic Encyclopedia of Type Strains, Phase IV (KMG-IV): sequencing the most valuable type-strain genomes for metagenomic binning, comparative biology and taxonomic classification.</title>
        <authorList>
            <person name="Goeker M."/>
        </authorList>
    </citation>
    <scope>NUCLEOTIDE SEQUENCE [LARGE SCALE GENOMIC DNA]</scope>
    <source>
        <strain evidence="11 12">DSM 15534</strain>
    </source>
</reference>
<dbReference type="GO" id="GO:1990961">
    <property type="term" value="P:xenobiotic detoxification by transmembrane export across the plasma membrane"/>
    <property type="evidence" value="ECO:0007669"/>
    <property type="project" value="InterPro"/>
</dbReference>
<dbReference type="GO" id="GO:1990195">
    <property type="term" value="C:macrolide transmembrane transporter complex"/>
    <property type="evidence" value="ECO:0007669"/>
    <property type="project" value="InterPro"/>
</dbReference>
<gene>
    <name evidence="11" type="ORF">EV694_0340</name>
</gene>
<dbReference type="Gene3D" id="2.40.50.100">
    <property type="match status" value="1"/>
</dbReference>
<dbReference type="SUPFAM" id="SSF111369">
    <property type="entry name" value="HlyD-like secretion proteins"/>
    <property type="match status" value="1"/>
</dbReference>
<evidence type="ECO:0000259" key="7">
    <source>
        <dbReference type="Pfam" id="PF25876"/>
    </source>
</evidence>
<evidence type="ECO:0000259" key="9">
    <source>
        <dbReference type="Pfam" id="PF25967"/>
    </source>
</evidence>
<dbReference type="InterPro" id="IPR006143">
    <property type="entry name" value="RND_pump_MFP"/>
</dbReference>
<dbReference type="AlphaFoldDB" id="A0A4R1G2A7"/>
<comment type="subcellular location">
    <subcellularLocation>
        <location evidence="1">Cell envelope</location>
    </subcellularLocation>
</comment>
<dbReference type="Gene3D" id="2.40.30.170">
    <property type="match status" value="1"/>
</dbReference>
<feature type="domain" description="Multidrug resistance protein MdtA-like alpha-helical hairpin" evidence="7">
    <location>
        <begin position="104"/>
        <end position="181"/>
    </location>
</feature>
<dbReference type="InterPro" id="IPR058624">
    <property type="entry name" value="MdtA-like_HH"/>
</dbReference>
<keyword evidence="6" id="KW-0812">Transmembrane</keyword>
<evidence type="ECO:0000256" key="1">
    <source>
        <dbReference type="ARBA" id="ARBA00004196"/>
    </source>
</evidence>
<keyword evidence="4 5" id="KW-0175">Coiled coil</keyword>
<sequence>MNKKRFLIMVIVLALLLLGYYVFYGKNNNQMTYLTETVSRGDLQKTVIANGTVRSANRVEVGAQVSGQIKKIYVQLGQQVKQGDMIAEIDSTTQQNNLNTVQAELDSYKAQLKAKKMAYDVAKSSFDRIQTLYQRKSASLDDFNSAKNTLAAAEADIEDIQASIKKAEIDVNTAQTNLGYTTITSPINGTIISIPVSEGQTVNANQTTPTIVQVADLSKMLIKAEISEGDITKIKAGQAVSFTTLSEPDQQYHSTIYSVDPAMSTLTDNEYSESVSDTDAVYYYANILIDNSDNKLFIGMSTTNVITIAEAKEVLLVPTLTLRKQGNKTFVEVLNSNHQVEQREVTIGLNDDMNTEILSGLQAGEKVVSSQLANGEQVGNSGRGPRLF</sequence>
<keyword evidence="6" id="KW-1133">Transmembrane helix</keyword>
<dbReference type="Pfam" id="PF25990">
    <property type="entry name" value="Beta-barrel_YknX"/>
    <property type="match status" value="1"/>
</dbReference>
<evidence type="ECO:0000256" key="2">
    <source>
        <dbReference type="ARBA" id="ARBA00009477"/>
    </source>
</evidence>
<evidence type="ECO:0000313" key="12">
    <source>
        <dbReference type="Proteomes" id="UP000294702"/>
    </source>
</evidence>
<dbReference type="OrthoDB" id="9791520at2"/>
<dbReference type="InterPro" id="IPR058636">
    <property type="entry name" value="Beta-barrel_YknX"/>
</dbReference>
<dbReference type="Pfam" id="PF25917">
    <property type="entry name" value="BSH_RND"/>
    <property type="match status" value="1"/>
</dbReference>
<dbReference type="GO" id="GO:0015562">
    <property type="term" value="F:efflux transmembrane transporter activity"/>
    <property type="evidence" value="ECO:0007669"/>
    <property type="project" value="TreeGrafter"/>
</dbReference>
<dbReference type="Gene3D" id="6.10.140.1990">
    <property type="match status" value="1"/>
</dbReference>
<proteinExistence type="inferred from homology"/>
<dbReference type="Gene3D" id="2.40.420.20">
    <property type="match status" value="1"/>
</dbReference>
<dbReference type="RefSeq" id="WP_132688327.1">
    <property type="nucleotide sequence ID" value="NZ_SMFT01000001.1"/>
</dbReference>
<feature type="coiled-coil region" evidence="5">
    <location>
        <begin position="143"/>
        <end position="177"/>
    </location>
</feature>
<dbReference type="PANTHER" id="PTHR30469:SF33">
    <property type="entry name" value="SLR1207 PROTEIN"/>
    <property type="match status" value="1"/>
</dbReference>